<dbReference type="RefSeq" id="WP_324274443.1">
    <property type="nucleotide sequence ID" value="NZ_CP141261.1"/>
</dbReference>
<accession>A0ABZ1AX27</accession>
<dbReference type="InterPro" id="IPR052336">
    <property type="entry name" value="MlaD_Phospholipid_Transporter"/>
</dbReference>
<feature type="domain" description="Mce/MlaD" evidence="1">
    <location>
        <begin position="2"/>
        <end position="73"/>
    </location>
</feature>
<dbReference type="PANTHER" id="PTHR33371">
    <property type="entry name" value="INTERMEMBRANE PHOSPHOLIPID TRANSPORT SYSTEM BINDING PROTEIN MLAD-RELATED"/>
    <property type="match status" value="1"/>
</dbReference>
<dbReference type="EMBL" id="CP141261">
    <property type="protein sequence ID" value="WRL63105.1"/>
    <property type="molecule type" value="Genomic_DNA"/>
</dbReference>
<organism evidence="2 3">
    <name type="scientific">Blastococcus brunescens</name>
    <dbReference type="NCBI Taxonomy" id="1564165"/>
    <lineage>
        <taxon>Bacteria</taxon>
        <taxon>Bacillati</taxon>
        <taxon>Actinomycetota</taxon>
        <taxon>Actinomycetes</taxon>
        <taxon>Geodermatophilales</taxon>
        <taxon>Geodermatophilaceae</taxon>
        <taxon>Blastococcus</taxon>
    </lineage>
</organism>
<reference evidence="2 3" key="1">
    <citation type="submission" date="2023-12" db="EMBL/GenBank/DDBJ databases">
        <title>Blastococcus brunescens sp. nov., an actonobacterium isolated from sandstone collected in sahara desert.</title>
        <authorList>
            <person name="Gtari M."/>
            <person name="Ghodhbane F."/>
        </authorList>
    </citation>
    <scope>NUCLEOTIDE SEQUENCE [LARGE SCALE GENOMIC DNA]</scope>
    <source>
        <strain evidence="2 3">BMG 8361</strain>
    </source>
</reference>
<protein>
    <submittedName>
        <fullName evidence="2">MlaD family protein</fullName>
    </submittedName>
</protein>
<dbReference type="InterPro" id="IPR003399">
    <property type="entry name" value="Mce/MlaD"/>
</dbReference>
<gene>
    <name evidence="2" type="ORF">U6N30_25325</name>
</gene>
<name>A0ABZ1AX27_9ACTN</name>
<evidence type="ECO:0000313" key="2">
    <source>
        <dbReference type="EMBL" id="WRL63105.1"/>
    </source>
</evidence>
<evidence type="ECO:0000259" key="1">
    <source>
        <dbReference type="Pfam" id="PF02470"/>
    </source>
</evidence>
<sequence>MVTLETDTAGNQMQESSDVKVRGVIVGEVREVKGSVEGATIEMAIKPEYLEQIPADVSARLLPKTLFGERFVSSRWTRRPPRSGWPTAT</sequence>
<proteinExistence type="predicted"/>
<dbReference type="PANTHER" id="PTHR33371:SF19">
    <property type="entry name" value="MCE-FAMILY PROTEIN MCE4A"/>
    <property type="match status" value="1"/>
</dbReference>
<evidence type="ECO:0000313" key="3">
    <source>
        <dbReference type="Proteomes" id="UP001324287"/>
    </source>
</evidence>
<keyword evidence="3" id="KW-1185">Reference proteome</keyword>
<dbReference type="Proteomes" id="UP001324287">
    <property type="component" value="Chromosome"/>
</dbReference>
<dbReference type="Pfam" id="PF02470">
    <property type="entry name" value="MlaD"/>
    <property type="match status" value="1"/>
</dbReference>